<evidence type="ECO:0000313" key="2">
    <source>
        <dbReference type="EMBL" id="MCL9809262.1"/>
    </source>
</evidence>
<dbReference type="PROSITE" id="PS51257">
    <property type="entry name" value="PROKAR_LIPOPROTEIN"/>
    <property type="match status" value="1"/>
</dbReference>
<keyword evidence="3" id="KW-1185">Reference proteome</keyword>
<feature type="compositionally biased region" description="Low complexity" evidence="1">
    <location>
        <begin position="83"/>
        <end position="105"/>
    </location>
</feature>
<feature type="compositionally biased region" description="Low complexity" evidence="1">
    <location>
        <begin position="34"/>
        <end position="54"/>
    </location>
</feature>
<organism evidence="2 3">
    <name type="scientific">Flavobacterium luminosum</name>
    <dbReference type="NCBI Taxonomy" id="2949086"/>
    <lineage>
        <taxon>Bacteria</taxon>
        <taxon>Pseudomonadati</taxon>
        <taxon>Bacteroidota</taxon>
        <taxon>Flavobacteriia</taxon>
        <taxon>Flavobacteriales</taxon>
        <taxon>Flavobacteriaceae</taxon>
        <taxon>Flavobacterium</taxon>
    </lineage>
</organism>
<dbReference type="RefSeq" id="WP_250592671.1">
    <property type="nucleotide sequence ID" value="NZ_JAMLJM010000005.1"/>
</dbReference>
<sequence length="216" mass="22494">MAFKYYSLLLSIALLSCKEDLQPQETSKAIRAEQNTSSTISNPTQTTNSTPSNNGKNQATGPLNPAHGQPGHRCDIAVGAPLNSNQTTTANQNTGQTQNNVSTQNIQVTPQMTTTAAKTAKGLNPPHGQPGHRCDIAVGQPLNSKPNPTTTNTTNTNGSTTNYSTTPAQSSTPALLSTSATETKPGMNPPHGQPGHVCGTPVGSPLNEAPKEEKSE</sequence>
<dbReference type="EMBL" id="JAMLJM010000005">
    <property type="protein sequence ID" value="MCL9809262.1"/>
    <property type="molecule type" value="Genomic_DNA"/>
</dbReference>
<feature type="region of interest" description="Disordered" evidence="1">
    <location>
        <begin position="118"/>
        <end position="216"/>
    </location>
</feature>
<reference evidence="2 3" key="1">
    <citation type="submission" date="2022-05" db="EMBL/GenBank/DDBJ databases">
        <title>Flavobacterium sp., isolated from activated sludge.</title>
        <authorList>
            <person name="Ran Q."/>
        </authorList>
    </citation>
    <scope>NUCLEOTIDE SEQUENCE [LARGE SCALE GENOMIC DNA]</scope>
    <source>
        <strain evidence="2 3">HXWNR70</strain>
    </source>
</reference>
<feature type="compositionally biased region" description="Low complexity" evidence="1">
    <location>
        <begin position="143"/>
        <end position="183"/>
    </location>
</feature>
<evidence type="ECO:0000313" key="3">
    <source>
        <dbReference type="Proteomes" id="UP001317191"/>
    </source>
</evidence>
<accession>A0ABT0TP44</accession>
<protein>
    <submittedName>
        <fullName evidence="2">Uncharacterized protein</fullName>
    </submittedName>
</protein>
<evidence type="ECO:0000256" key="1">
    <source>
        <dbReference type="SAM" id="MobiDB-lite"/>
    </source>
</evidence>
<proteinExistence type="predicted"/>
<feature type="region of interest" description="Disordered" evidence="1">
    <location>
        <begin position="26"/>
        <end position="105"/>
    </location>
</feature>
<comment type="caution">
    <text evidence="2">The sequence shown here is derived from an EMBL/GenBank/DDBJ whole genome shotgun (WGS) entry which is preliminary data.</text>
</comment>
<gene>
    <name evidence="2" type="ORF">NAT50_07805</name>
</gene>
<dbReference type="Proteomes" id="UP001317191">
    <property type="component" value="Unassembled WGS sequence"/>
</dbReference>
<name>A0ABT0TP44_9FLAO</name>